<dbReference type="AlphaFoldDB" id="A0A6J6HP69"/>
<proteinExistence type="predicted"/>
<sequence>MRTVSRAPELLVVGDYVVRKYEEDDASALMRAVTESLDHLLPWMPWAKFEPQSVEQRKALIREWDAEWRNHSNFVMGIFKGERVVGGTGFHLRGDNGSIEIGYWLHVDFVGQGIAVQVTSALTKCAFATWPEISVVEIVHDQANKNSRRIPESLGFLLVDQYERVAEAPGEVGVCMRWHMTREGS</sequence>
<evidence type="ECO:0000313" key="3">
    <source>
        <dbReference type="EMBL" id="CAB4610418.1"/>
    </source>
</evidence>
<protein>
    <submittedName>
        <fullName evidence="3">Unannotated protein</fullName>
    </submittedName>
</protein>
<dbReference type="InterPro" id="IPR016181">
    <property type="entry name" value="Acyl_CoA_acyltransferase"/>
</dbReference>
<organism evidence="3">
    <name type="scientific">freshwater metagenome</name>
    <dbReference type="NCBI Taxonomy" id="449393"/>
    <lineage>
        <taxon>unclassified sequences</taxon>
        <taxon>metagenomes</taxon>
        <taxon>ecological metagenomes</taxon>
    </lineage>
</organism>
<dbReference type="InterPro" id="IPR051908">
    <property type="entry name" value="Ribosomal_N-acetyltransferase"/>
</dbReference>
<dbReference type="Gene3D" id="3.40.630.30">
    <property type="match status" value="1"/>
</dbReference>
<dbReference type="GO" id="GO:1990189">
    <property type="term" value="F:protein N-terminal-serine acetyltransferase activity"/>
    <property type="evidence" value="ECO:0007669"/>
    <property type="project" value="TreeGrafter"/>
</dbReference>
<dbReference type="PROSITE" id="PS51186">
    <property type="entry name" value="GNAT"/>
    <property type="match status" value="1"/>
</dbReference>
<dbReference type="EMBL" id="CAEZUZ010000023">
    <property type="protein sequence ID" value="CAB4610418.1"/>
    <property type="molecule type" value="Genomic_DNA"/>
</dbReference>
<dbReference type="SUPFAM" id="SSF55729">
    <property type="entry name" value="Acyl-CoA N-acyltransferases (Nat)"/>
    <property type="match status" value="1"/>
</dbReference>
<dbReference type="EMBL" id="CAEZUL010000017">
    <property type="protein sequence ID" value="CAB4593095.1"/>
    <property type="molecule type" value="Genomic_DNA"/>
</dbReference>
<dbReference type="GO" id="GO:0008999">
    <property type="term" value="F:protein-N-terminal-alanine acetyltransferase activity"/>
    <property type="evidence" value="ECO:0007669"/>
    <property type="project" value="TreeGrafter"/>
</dbReference>
<feature type="domain" description="N-acetyltransferase" evidence="1">
    <location>
        <begin position="16"/>
        <end position="181"/>
    </location>
</feature>
<dbReference type="PANTHER" id="PTHR43441:SF3">
    <property type="entry name" value="ACETYLTRANSFERASE"/>
    <property type="match status" value="1"/>
</dbReference>
<evidence type="ECO:0000313" key="2">
    <source>
        <dbReference type="EMBL" id="CAB4593095.1"/>
    </source>
</evidence>
<reference evidence="3" key="1">
    <citation type="submission" date="2020-05" db="EMBL/GenBank/DDBJ databases">
        <authorList>
            <person name="Chiriac C."/>
            <person name="Salcher M."/>
            <person name="Ghai R."/>
            <person name="Kavagutti S V."/>
        </authorList>
    </citation>
    <scope>NUCLEOTIDE SEQUENCE</scope>
</reference>
<accession>A0A6J6HP69</accession>
<evidence type="ECO:0000259" key="1">
    <source>
        <dbReference type="PROSITE" id="PS51186"/>
    </source>
</evidence>
<gene>
    <name evidence="2" type="ORF">UFOPK1808_00272</name>
    <name evidence="3" type="ORF">UFOPK1889_00254</name>
</gene>
<dbReference type="InterPro" id="IPR000182">
    <property type="entry name" value="GNAT_dom"/>
</dbReference>
<dbReference type="PANTHER" id="PTHR43441">
    <property type="entry name" value="RIBOSOMAL-PROTEIN-SERINE ACETYLTRANSFERASE"/>
    <property type="match status" value="1"/>
</dbReference>
<name>A0A6J6HP69_9ZZZZ</name>
<dbReference type="Pfam" id="PF13302">
    <property type="entry name" value="Acetyltransf_3"/>
    <property type="match status" value="1"/>
</dbReference>
<dbReference type="GO" id="GO:0005737">
    <property type="term" value="C:cytoplasm"/>
    <property type="evidence" value="ECO:0007669"/>
    <property type="project" value="TreeGrafter"/>
</dbReference>